<dbReference type="CDD" id="cd07043">
    <property type="entry name" value="STAS_anti-anti-sigma_factors"/>
    <property type="match status" value="1"/>
</dbReference>
<evidence type="ECO:0000313" key="3">
    <source>
        <dbReference type="Proteomes" id="UP000248783"/>
    </source>
</evidence>
<dbReference type="SUPFAM" id="SSF52091">
    <property type="entry name" value="SpoIIaa-like"/>
    <property type="match status" value="1"/>
</dbReference>
<accession>A0A2W5WQY4</accession>
<protein>
    <submittedName>
        <fullName evidence="2">Anti-sigma factor antagonist</fullName>
    </submittedName>
</protein>
<gene>
    <name evidence="2" type="ORF">DNL40_06270</name>
</gene>
<organism evidence="2 3">
    <name type="scientific">Xylanimonas oleitrophica</name>
    <dbReference type="NCBI Taxonomy" id="2607479"/>
    <lineage>
        <taxon>Bacteria</taxon>
        <taxon>Bacillati</taxon>
        <taxon>Actinomycetota</taxon>
        <taxon>Actinomycetes</taxon>
        <taxon>Micrococcales</taxon>
        <taxon>Promicromonosporaceae</taxon>
        <taxon>Xylanimonas</taxon>
    </lineage>
</organism>
<feature type="domain" description="STAS" evidence="1">
    <location>
        <begin position="21"/>
        <end position="112"/>
    </location>
</feature>
<dbReference type="Gene3D" id="3.30.750.24">
    <property type="entry name" value="STAS domain"/>
    <property type="match status" value="1"/>
</dbReference>
<dbReference type="InterPro" id="IPR058548">
    <property type="entry name" value="MlaB-like_STAS"/>
</dbReference>
<comment type="caution">
    <text evidence="2">The sequence shown here is derived from an EMBL/GenBank/DDBJ whole genome shotgun (WGS) entry which is preliminary data.</text>
</comment>
<name>A0A2W5WQY4_9MICO</name>
<evidence type="ECO:0000259" key="1">
    <source>
        <dbReference type="PROSITE" id="PS50801"/>
    </source>
</evidence>
<reference evidence="2 3" key="1">
    <citation type="submission" date="2018-06" db="EMBL/GenBank/DDBJ databases">
        <title>Whole genome sequencing of a novel hydrocarbon degrading bacterial strain, PW21 isolated from oil contaminated produced water sample.</title>
        <authorList>
            <person name="Nagkirti P."/>
            <person name="Shaikh A."/>
            <person name="Gowdaman V."/>
            <person name="Engineer A.E."/>
            <person name="Dagar S."/>
            <person name="Dhakephalkar P.K."/>
        </authorList>
    </citation>
    <scope>NUCLEOTIDE SEQUENCE [LARGE SCALE GENOMIC DNA]</scope>
    <source>
        <strain evidence="2 3">PW21</strain>
    </source>
</reference>
<sequence>MTVMGTRTGGIDLVRGAESSVVEMWGEIDAALRTEASAALAGALEQDVPVVVDATRVDFIDSAGVAFLVQLCRVGRDEGLAVSLRNPPQVVADVLHMVGVHDVICDERPPGV</sequence>
<dbReference type="Pfam" id="PF13466">
    <property type="entry name" value="STAS_2"/>
    <property type="match status" value="1"/>
</dbReference>
<dbReference type="InterPro" id="IPR002645">
    <property type="entry name" value="STAS_dom"/>
</dbReference>
<proteinExistence type="predicted"/>
<dbReference type="PROSITE" id="PS50801">
    <property type="entry name" value="STAS"/>
    <property type="match status" value="1"/>
</dbReference>
<keyword evidence="3" id="KW-1185">Reference proteome</keyword>
<dbReference type="AlphaFoldDB" id="A0A2W5WQY4"/>
<dbReference type="EMBL" id="QKWH01000003">
    <property type="protein sequence ID" value="PZR53727.1"/>
    <property type="molecule type" value="Genomic_DNA"/>
</dbReference>
<dbReference type="Proteomes" id="UP000248783">
    <property type="component" value="Unassembled WGS sequence"/>
</dbReference>
<dbReference type="InterPro" id="IPR036513">
    <property type="entry name" value="STAS_dom_sf"/>
</dbReference>
<evidence type="ECO:0000313" key="2">
    <source>
        <dbReference type="EMBL" id="PZR53727.1"/>
    </source>
</evidence>